<dbReference type="EMBL" id="ML992502">
    <property type="protein sequence ID" value="KAF2226443.1"/>
    <property type="molecule type" value="Genomic_DNA"/>
</dbReference>
<gene>
    <name evidence="2" type="ORF">BDZ85DRAFT_256175</name>
</gene>
<proteinExistence type="predicted"/>
<evidence type="ECO:0000313" key="3">
    <source>
        <dbReference type="Proteomes" id="UP000799538"/>
    </source>
</evidence>
<reference evidence="3" key="1">
    <citation type="journal article" date="2020" name="Stud. Mycol.">
        <title>101 Dothideomycetes genomes: A test case for predicting lifestyles and emergence of pathogens.</title>
        <authorList>
            <person name="Haridas S."/>
            <person name="Albert R."/>
            <person name="Binder M."/>
            <person name="Bloem J."/>
            <person name="LaButti K."/>
            <person name="Salamov A."/>
            <person name="Andreopoulos B."/>
            <person name="Baker S."/>
            <person name="Barry K."/>
            <person name="Bills G."/>
            <person name="Bluhm B."/>
            <person name="Cannon C."/>
            <person name="Castanera R."/>
            <person name="Culley D."/>
            <person name="Daum C."/>
            <person name="Ezra D."/>
            <person name="Gonzalez J."/>
            <person name="Henrissat B."/>
            <person name="Kuo A."/>
            <person name="Liang C."/>
            <person name="Lipzen A."/>
            <person name="Lutzoni F."/>
            <person name="Magnuson J."/>
            <person name="Mondo S."/>
            <person name="Nolan M."/>
            <person name="Ohm R."/>
            <person name="Pangilinan J."/>
            <person name="Park H.-J."/>
            <person name="Ramirez L."/>
            <person name="Alfaro M."/>
            <person name="Sun H."/>
            <person name="Tritt A."/>
            <person name="Yoshinaga Y."/>
            <person name="Zwiers L.-H."/>
            <person name="Turgeon B."/>
            <person name="Goodwin S."/>
            <person name="Spatafora J."/>
            <person name="Crous P."/>
            <person name="Grigoriev I."/>
        </authorList>
    </citation>
    <scope>NUCLEOTIDE SEQUENCE [LARGE SCALE GENOMIC DNA]</scope>
    <source>
        <strain evidence="3">CECT 20119</strain>
    </source>
</reference>
<keyword evidence="3" id="KW-1185">Reference proteome</keyword>
<feature type="compositionally biased region" description="Low complexity" evidence="1">
    <location>
        <begin position="133"/>
        <end position="143"/>
    </location>
</feature>
<feature type="region of interest" description="Disordered" evidence="1">
    <location>
        <begin position="37"/>
        <end position="153"/>
    </location>
</feature>
<protein>
    <submittedName>
        <fullName evidence="2">Uncharacterized protein</fullName>
    </submittedName>
</protein>
<feature type="compositionally biased region" description="Basic residues" evidence="1">
    <location>
        <begin position="99"/>
        <end position="108"/>
    </location>
</feature>
<organism evidence="2 3">
    <name type="scientific">Elsinoe ampelina</name>
    <dbReference type="NCBI Taxonomy" id="302913"/>
    <lineage>
        <taxon>Eukaryota</taxon>
        <taxon>Fungi</taxon>
        <taxon>Dikarya</taxon>
        <taxon>Ascomycota</taxon>
        <taxon>Pezizomycotina</taxon>
        <taxon>Dothideomycetes</taxon>
        <taxon>Dothideomycetidae</taxon>
        <taxon>Myriangiales</taxon>
        <taxon>Elsinoaceae</taxon>
        <taxon>Elsinoe</taxon>
    </lineage>
</organism>
<sequence length="787" mass="88025">MSAGREVSHMKEDSIDSSLKIPRTLDQQLIGPRTLVQHHQDSDRHLECENKPQANIPNGNAVLEMPSGGCFQPKTEDTIQASASQDESQVAKGPNALPKPRRKPKRISAQKEKGTERRQGAKQCKGKRKKQTKTTAIEGEGFSVEGGGSDLVDPQQELVEDESGKDEEDLDNFEKFLAKHDFWRERGIRRIQRLERCSVDRTDPRSFEAFLIGDANKCRWEGRDLFKDPNENGTYTECKLRTIKALLRIVERRRAQAKVHDQMMDGQSFAGCHLGTLLRWSAEELTAMIIACMPANTTGVLGRTTLGEADMVDMATFTTEDLSGWIIYFGMVIQPDSTVECYIGAGTDAKGSGRRVIEGYEKSLRKARSNIWSSVFSSSHFLMRAALPGAKVHLRPLISVPIPPTEDRAMEARAFVNLVEGLLVDYLQTLNMDIVRRAKPEDEGEGAWLNSPIIGETSSDLAPTHLEKTWIGLNRAHPLYQSSKSPHARRHDITDLLLRTARQYGTSLCQVCLVVDMRTVKTRQPDVLHPPKWLPKLICSPCGQWLRTRNHAALRDIATLAELQSSRKTTMELGAHHVHIVKHENLLATAGSHCPWCNARFATLQDGESDGMAMLRLRPSRSHWTIMKAIPKQSREFWPWLSDIPAVCFSCYSILSNISYAKDKPGRVAKQLHARDLQNCATPREALRCQIAWQRLKGKRASRIEFIHIDDAGFVQPGPSAGPIVYDPCDTGNDLYHRDPGKRMTTRQVAEFLGTKAQRTGAAQYSATCIAGIVCEGGGSVKYQTRH</sequence>
<dbReference type="Proteomes" id="UP000799538">
    <property type="component" value="Unassembled WGS sequence"/>
</dbReference>
<dbReference type="AlphaFoldDB" id="A0A6A6GM54"/>
<feature type="compositionally biased region" description="Basic and acidic residues" evidence="1">
    <location>
        <begin position="38"/>
        <end position="50"/>
    </location>
</feature>
<feature type="region of interest" description="Disordered" evidence="1">
    <location>
        <begin position="1"/>
        <end position="24"/>
    </location>
</feature>
<accession>A0A6A6GM54</accession>
<name>A0A6A6GM54_9PEZI</name>
<evidence type="ECO:0000313" key="2">
    <source>
        <dbReference type="EMBL" id="KAF2226443.1"/>
    </source>
</evidence>
<feature type="compositionally biased region" description="Basic and acidic residues" evidence="1">
    <location>
        <begin position="1"/>
        <end position="14"/>
    </location>
</feature>
<evidence type="ECO:0000256" key="1">
    <source>
        <dbReference type="SAM" id="MobiDB-lite"/>
    </source>
</evidence>
<feature type="compositionally biased region" description="Polar residues" evidence="1">
    <location>
        <begin position="78"/>
        <end position="88"/>
    </location>
</feature>
<feature type="compositionally biased region" description="Basic and acidic residues" evidence="1">
    <location>
        <begin position="109"/>
        <end position="119"/>
    </location>
</feature>